<reference evidence="8 9" key="1">
    <citation type="submission" date="2014-07" db="EMBL/GenBank/DDBJ databases">
        <authorList>
            <person name="McCorrison J."/>
            <person name="Sanka R."/>
            <person name="Torralba M."/>
            <person name="Gillis M."/>
            <person name="Haft D.H."/>
            <person name="Methe B."/>
            <person name="Sutton G."/>
            <person name="Nelson K.E."/>
        </authorList>
    </citation>
    <scope>NUCLEOTIDE SEQUENCE [LARGE SCALE GENOMIC DNA]</scope>
    <source>
        <strain evidence="8 9">DNF00040</strain>
    </source>
</reference>
<feature type="transmembrane region" description="Helical" evidence="7">
    <location>
        <begin position="41"/>
        <end position="62"/>
    </location>
</feature>
<evidence type="ECO:0000313" key="9">
    <source>
        <dbReference type="Proteomes" id="UP000029629"/>
    </source>
</evidence>
<dbReference type="GeneID" id="93426797"/>
<dbReference type="RefSeq" id="WP_018025350.1">
    <property type="nucleotide sequence ID" value="NZ_JRNI01000011.1"/>
</dbReference>
<evidence type="ECO:0000256" key="6">
    <source>
        <dbReference type="ARBA" id="ARBA00023136"/>
    </source>
</evidence>
<dbReference type="EMBL" id="JRNI01000011">
    <property type="protein sequence ID" value="KGF31685.1"/>
    <property type="molecule type" value="Genomic_DNA"/>
</dbReference>
<dbReference type="GO" id="GO:0042970">
    <property type="term" value="F:homoserine transmembrane transporter activity"/>
    <property type="evidence" value="ECO:0007669"/>
    <property type="project" value="TreeGrafter"/>
</dbReference>
<keyword evidence="6 7" id="KW-0472">Membrane</keyword>
<evidence type="ECO:0000256" key="3">
    <source>
        <dbReference type="ARBA" id="ARBA00022475"/>
    </source>
</evidence>
<comment type="similarity">
    <text evidence="2">Belongs to the Rht family.</text>
</comment>
<evidence type="ECO:0000313" key="8">
    <source>
        <dbReference type="EMBL" id="KGF31685.1"/>
    </source>
</evidence>
<feature type="transmembrane region" description="Helical" evidence="7">
    <location>
        <begin position="69"/>
        <end position="88"/>
    </location>
</feature>
<dbReference type="PIRSF" id="PIRSF006324">
    <property type="entry name" value="LeuE"/>
    <property type="match status" value="1"/>
</dbReference>
<dbReference type="GO" id="GO:0005886">
    <property type="term" value="C:plasma membrane"/>
    <property type="evidence" value="ECO:0007669"/>
    <property type="project" value="UniProtKB-SubCell"/>
</dbReference>
<keyword evidence="5 7" id="KW-1133">Transmembrane helix</keyword>
<protein>
    <recommendedName>
        <fullName evidence="10">Threonine transporter RhtB</fullName>
    </recommendedName>
</protein>
<evidence type="ECO:0000256" key="1">
    <source>
        <dbReference type="ARBA" id="ARBA00004651"/>
    </source>
</evidence>
<keyword evidence="9" id="KW-1185">Reference proteome</keyword>
<comment type="subcellular location">
    <subcellularLocation>
        <location evidence="1">Cell membrane</location>
        <topology evidence="1">Multi-pass membrane protein</topology>
    </subcellularLocation>
</comment>
<dbReference type="OrthoDB" id="9804822at2"/>
<dbReference type="AlphaFoldDB" id="A0A095ZA76"/>
<dbReference type="PANTHER" id="PTHR30086">
    <property type="entry name" value="ARGININE EXPORTER PROTEIN ARGO"/>
    <property type="match status" value="1"/>
</dbReference>
<proteinExistence type="inferred from homology"/>
<evidence type="ECO:0000256" key="4">
    <source>
        <dbReference type="ARBA" id="ARBA00022692"/>
    </source>
</evidence>
<evidence type="ECO:0008006" key="10">
    <source>
        <dbReference type="Google" id="ProtNLM"/>
    </source>
</evidence>
<dbReference type="Pfam" id="PF01810">
    <property type="entry name" value="LysE"/>
    <property type="match status" value="1"/>
</dbReference>
<feature type="transmembrane region" description="Helical" evidence="7">
    <location>
        <begin position="146"/>
        <end position="175"/>
    </location>
</feature>
<sequence>MLLSVWLTLFFAAWAISLSPGPGAVASMAAGLRYGMWPGSALVIGLIGGYSVQFIISIIGVAAMIKTSMLLFTVIKWVGVTYLVYLGVKQYRSPVSMVRVDVSKMPASTAGKLFLQGFLVDITNPKAAIFLLAVIPQFVDTSKPLLIQYVIIWFTLCAVDLVIMLGYAALAANLVKFLKNPHTTAKINKIFGLCFILAALTMAFMSV</sequence>
<dbReference type="eggNOG" id="COG1280">
    <property type="taxonomic scope" value="Bacteria"/>
</dbReference>
<dbReference type="Proteomes" id="UP000029629">
    <property type="component" value="Unassembled WGS sequence"/>
</dbReference>
<organism evidence="8 9">
    <name type="scientific">Oligella urethralis DNF00040</name>
    <dbReference type="NCBI Taxonomy" id="1401065"/>
    <lineage>
        <taxon>Bacteria</taxon>
        <taxon>Pseudomonadati</taxon>
        <taxon>Pseudomonadota</taxon>
        <taxon>Betaproteobacteria</taxon>
        <taxon>Burkholderiales</taxon>
        <taxon>Alcaligenaceae</taxon>
        <taxon>Oligella</taxon>
    </lineage>
</organism>
<comment type="caution">
    <text evidence="8">The sequence shown here is derived from an EMBL/GenBank/DDBJ whole genome shotgun (WGS) entry which is preliminary data.</text>
</comment>
<keyword evidence="4 7" id="KW-0812">Transmembrane</keyword>
<name>A0A095ZA76_9BURK</name>
<dbReference type="PANTHER" id="PTHR30086:SF14">
    <property type="entry name" value="HOMOSERINE_HOMOSERINE LACTONE EFFLUX PROTEIN"/>
    <property type="match status" value="1"/>
</dbReference>
<gene>
    <name evidence="8" type="ORF">HMPREF2130_02815</name>
</gene>
<keyword evidence="3" id="KW-1003">Cell membrane</keyword>
<evidence type="ECO:0000256" key="5">
    <source>
        <dbReference type="ARBA" id="ARBA00022989"/>
    </source>
</evidence>
<evidence type="ECO:0000256" key="7">
    <source>
        <dbReference type="SAM" id="Phobius"/>
    </source>
</evidence>
<feature type="transmembrane region" description="Helical" evidence="7">
    <location>
        <begin position="187"/>
        <end position="205"/>
    </location>
</feature>
<dbReference type="InterPro" id="IPR001123">
    <property type="entry name" value="LeuE-type"/>
</dbReference>
<accession>A0A095ZA76</accession>
<evidence type="ECO:0000256" key="2">
    <source>
        <dbReference type="ARBA" id="ARBA00007928"/>
    </source>
</evidence>